<keyword evidence="1" id="KW-1133">Transmembrane helix</keyword>
<keyword evidence="3" id="KW-1185">Reference proteome</keyword>
<feature type="transmembrane region" description="Helical" evidence="1">
    <location>
        <begin position="98"/>
        <end position="118"/>
    </location>
</feature>
<evidence type="ECO:0000313" key="3">
    <source>
        <dbReference type="Proteomes" id="UP000050501"/>
    </source>
</evidence>
<gene>
    <name evidence="2" type="ORF">ADN01_05215</name>
</gene>
<feature type="transmembrane region" description="Helical" evidence="1">
    <location>
        <begin position="124"/>
        <end position="145"/>
    </location>
</feature>
<feature type="transmembrane region" description="Helical" evidence="1">
    <location>
        <begin position="27"/>
        <end position="44"/>
    </location>
</feature>
<dbReference type="STRING" id="229921.ADN01_05215"/>
<feature type="transmembrane region" description="Helical" evidence="1">
    <location>
        <begin position="152"/>
        <end position="176"/>
    </location>
</feature>
<name>A0A0P6YAG2_9CHLR</name>
<evidence type="ECO:0000256" key="1">
    <source>
        <dbReference type="SAM" id="Phobius"/>
    </source>
</evidence>
<sequence length="284" mass="30830">MKAMIETPAPAALSSEEHPVFPDVNRLSVLTSTILLAYALTPLVDTQERVWNLTLPGAVFSFSFDLATLVAFAVAGLAAVGCEWLLRGHPRLGEGSTLPHWLVPMMTAWAIGVTLNTLEVGVEWWAMLALGALLLLLVFIAEYVVVDLSGALFAPAMVGLTAVAFALFLILSIAMRAAELRLYLQLPAMVLALFLVVLRALYLRLGGRWAWGWAAGIALFTGQMAMGLHYLPLRPIAYGLILLGTAYALTSAAGAWEEGRPKAILWIEPALMLTVLWALAFWWS</sequence>
<comment type="caution">
    <text evidence="2">The sequence shown here is derived from an EMBL/GenBank/DDBJ whole genome shotgun (WGS) entry which is preliminary data.</text>
</comment>
<feature type="transmembrane region" description="Helical" evidence="1">
    <location>
        <begin position="263"/>
        <end position="283"/>
    </location>
</feature>
<feature type="transmembrane region" description="Helical" evidence="1">
    <location>
        <begin position="209"/>
        <end position="230"/>
    </location>
</feature>
<protein>
    <submittedName>
        <fullName evidence="2">Uncharacterized protein</fullName>
    </submittedName>
</protein>
<dbReference type="RefSeq" id="WP_062417903.1">
    <property type="nucleotide sequence ID" value="NZ_DF967974.1"/>
</dbReference>
<dbReference type="AlphaFoldDB" id="A0A0P6YAG2"/>
<proteinExistence type="predicted"/>
<organism evidence="2 3">
    <name type="scientific">Levilinea saccharolytica</name>
    <dbReference type="NCBI Taxonomy" id="229921"/>
    <lineage>
        <taxon>Bacteria</taxon>
        <taxon>Bacillati</taxon>
        <taxon>Chloroflexota</taxon>
        <taxon>Anaerolineae</taxon>
        <taxon>Anaerolineales</taxon>
        <taxon>Anaerolineaceae</taxon>
        <taxon>Levilinea</taxon>
    </lineage>
</organism>
<keyword evidence="1" id="KW-0472">Membrane</keyword>
<dbReference type="Proteomes" id="UP000050501">
    <property type="component" value="Unassembled WGS sequence"/>
</dbReference>
<evidence type="ECO:0000313" key="2">
    <source>
        <dbReference type="EMBL" id="KPL87004.1"/>
    </source>
</evidence>
<feature type="transmembrane region" description="Helical" evidence="1">
    <location>
        <begin position="182"/>
        <end position="202"/>
    </location>
</feature>
<reference evidence="2 3" key="1">
    <citation type="submission" date="2015-07" db="EMBL/GenBank/DDBJ databases">
        <title>Genome sequence of Levilinea saccharolytica DSM 16555.</title>
        <authorList>
            <person name="Hemp J."/>
            <person name="Ward L.M."/>
            <person name="Pace L.A."/>
            <person name="Fischer W.W."/>
        </authorList>
    </citation>
    <scope>NUCLEOTIDE SEQUENCE [LARGE SCALE GENOMIC DNA]</scope>
    <source>
        <strain evidence="2 3">KIBI-1</strain>
    </source>
</reference>
<feature type="transmembrane region" description="Helical" evidence="1">
    <location>
        <begin position="64"/>
        <end position="86"/>
    </location>
</feature>
<dbReference type="OrthoDB" id="163573at2"/>
<feature type="transmembrane region" description="Helical" evidence="1">
    <location>
        <begin position="236"/>
        <end position="256"/>
    </location>
</feature>
<dbReference type="EMBL" id="LGCM01000020">
    <property type="protein sequence ID" value="KPL87004.1"/>
    <property type="molecule type" value="Genomic_DNA"/>
</dbReference>
<keyword evidence="1" id="KW-0812">Transmembrane</keyword>
<accession>A0A0P6YAG2</accession>